<dbReference type="EMBL" id="CP063458">
    <property type="protein sequence ID" value="QOV88742.1"/>
    <property type="molecule type" value="Genomic_DNA"/>
</dbReference>
<feature type="compositionally biased region" description="Basic and acidic residues" evidence="1">
    <location>
        <begin position="181"/>
        <end position="195"/>
    </location>
</feature>
<reference evidence="2 3" key="1">
    <citation type="submission" date="2020-10" db="EMBL/GenBank/DDBJ databases">
        <title>Wide distribution of Phycisphaera-like planctomycetes from WD2101 soil group in peatlands and genome analysis of the first cultivated representative.</title>
        <authorList>
            <person name="Dedysh S.N."/>
            <person name="Beletsky A.V."/>
            <person name="Ivanova A."/>
            <person name="Kulichevskaya I.S."/>
            <person name="Suzina N.E."/>
            <person name="Philippov D.A."/>
            <person name="Rakitin A.L."/>
            <person name="Mardanov A.V."/>
            <person name="Ravin N.V."/>
        </authorList>
    </citation>
    <scope>NUCLEOTIDE SEQUENCE [LARGE SCALE GENOMIC DNA]</scope>
    <source>
        <strain evidence="2 3">M1803</strain>
    </source>
</reference>
<dbReference type="Proteomes" id="UP000593765">
    <property type="component" value="Chromosome"/>
</dbReference>
<accession>A0A7M2WU97</accession>
<dbReference type="RefSeq" id="WP_206291745.1">
    <property type="nucleotide sequence ID" value="NZ_CP063458.1"/>
</dbReference>
<dbReference type="KEGG" id="hbs:IPV69_21310"/>
<proteinExistence type="predicted"/>
<dbReference type="AlphaFoldDB" id="A0A7M2WU97"/>
<evidence type="ECO:0000256" key="1">
    <source>
        <dbReference type="SAM" id="MobiDB-lite"/>
    </source>
</evidence>
<evidence type="ECO:0000313" key="2">
    <source>
        <dbReference type="EMBL" id="QOV88742.1"/>
    </source>
</evidence>
<sequence length="204" mass="23093">MALLDKIFGKKEKTLSELSAAELRREEIMITRERDKLFKKIEGLAKEKQHIFQQGAQQKSPELRKALAMQFELKTQEQLQVGRQLNVRSKELLTVSRVRILKENAPKVSGAMGRLNLTEKDVAKISSLIEDDAVTEDMYMERLNEMLDLGAQSDKDALGRQGLTSAGNELMSIWNDMDKGDVEEKQGFEEADKAVRNKQASAEP</sequence>
<protein>
    <submittedName>
        <fullName evidence="2">Uncharacterized protein</fullName>
    </submittedName>
</protein>
<evidence type="ECO:0000313" key="3">
    <source>
        <dbReference type="Proteomes" id="UP000593765"/>
    </source>
</evidence>
<gene>
    <name evidence="2" type="ORF">IPV69_21310</name>
</gene>
<feature type="region of interest" description="Disordered" evidence="1">
    <location>
        <begin position="181"/>
        <end position="204"/>
    </location>
</feature>
<keyword evidence="3" id="KW-1185">Reference proteome</keyword>
<organism evidence="2 3">
    <name type="scientific">Humisphaera borealis</name>
    <dbReference type="NCBI Taxonomy" id="2807512"/>
    <lineage>
        <taxon>Bacteria</taxon>
        <taxon>Pseudomonadati</taxon>
        <taxon>Planctomycetota</taxon>
        <taxon>Phycisphaerae</taxon>
        <taxon>Tepidisphaerales</taxon>
        <taxon>Tepidisphaeraceae</taxon>
        <taxon>Humisphaera</taxon>
    </lineage>
</organism>
<name>A0A7M2WU97_9BACT</name>